<evidence type="ECO:0000259" key="1">
    <source>
        <dbReference type="Pfam" id="PF07510"/>
    </source>
</evidence>
<proteinExistence type="predicted"/>
<dbReference type="EMBL" id="CAEZUL010000088">
    <property type="protein sequence ID" value="CAB4602415.1"/>
    <property type="molecule type" value="Genomic_DNA"/>
</dbReference>
<reference evidence="2" key="1">
    <citation type="submission" date="2020-05" db="EMBL/GenBank/DDBJ databases">
        <authorList>
            <person name="Chiriac C."/>
            <person name="Salcher M."/>
            <person name="Ghai R."/>
            <person name="Kavagutti S V."/>
        </authorList>
    </citation>
    <scope>NUCLEOTIDE SEQUENCE</scope>
</reference>
<name>A0A6J6GU02_9ZZZZ</name>
<dbReference type="Pfam" id="PF07510">
    <property type="entry name" value="GmrSD_C"/>
    <property type="match status" value="1"/>
</dbReference>
<dbReference type="AlphaFoldDB" id="A0A6J6GU02"/>
<accession>A0A6J6GU02</accession>
<gene>
    <name evidence="2" type="ORF">UFOPK1808_00860</name>
</gene>
<dbReference type="InterPro" id="IPR011089">
    <property type="entry name" value="GmrSD_C"/>
</dbReference>
<evidence type="ECO:0000313" key="2">
    <source>
        <dbReference type="EMBL" id="CAB4602415.1"/>
    </source>
</evidence>
<sequence>MKFSLRTSRTLQRSLIVFPALAIAVSVGCVGSSSATVSPVAKKTTTTVKKKKVVTTTSVVTKGASGNPTALSVLGTIMVQKEYPSGYNRALFRHWIDANGNGCDTREEVLIAESVTKAQIDAYGCKVIEGDWFSPYDNVTYTNPSELDIDHMVPLKEAWDSGAWAWSSAQRQSFANDLSDPRSLIAVTAGQNRSKSDKDPSNWIPPQANYRCTYLSEWVAIKSHWKLSMDQSEFGRIKDLLTASCTTTTVAPWGSAATVPTTQPTPTGQTLGTVAVNDSIVSPVTTVAPSVATPSASVGTPGVLQVNPVRCKKVEFGLTGEYKGLPYVCSDHRKDGSAYAAGYYMWRPA</sequence>
<protein>
    <submittedName>
        <fullName evidence="2">Unannotated protein</fullName>
    </submittedName>
</protein>
<dbReference type="PROSITE" id="PS51257">
    <property type="entry name" value="PROKAR_LIPOPROTEIN"/>
    <property type="match status" value="1"/>
</dbReference>
<organism evidence="2">
    <name type="scientific">freshwater metagenome</name>
    <dbReference type="NCBI Taxonomy" id="449393"/>
    <lineage>
        <taxon>unclassified sequences</taxon>
        <taxon>metagenomes</taxon>
        <taxon>ecological metagenomes</taxon>
    </lineage>
</organism>
<dbReference type="PANTHER" id="PTHR24094">
    <property type="entry name" value="SECRETED PROTEIN"/>
    <property type="match status" value="1"/>
</dbReference>
<dbReference type="PANTHER" id="PTHR24094:SF15">
    <property type="entry name" value="AMP-DEPENDENT SYNTHETASE_LIGASE DOMAIN-CONTAINING PROTEIN-RELATED"/>
    <property type="match status" value="1"/>
</dbReference>
<feature type="domain" description="GmrSD restriction endonucleases C-terminal" evidence="1">
    <location>
        <begin position="128"/>
        <end position="228"/>
    </location>
</feature>